<sequence>MTISGGVYSITFGTVCSQSGIERAVEMGLISMHYKSFLNNWWLYVPYVVGYQNGSGCVLYLSVWEGARRGGGIRMVSSYNIWRLVGKCVLEGGTAVGVLVAACCFGSELS</sequence>
<gene>
    <name evidence="1" type="ORF">BS47DRAFT_1360265</name>
</gene>
<organism evidence="1 2">
    <name type="scientific">Hydnum rufescens UP504</name>
    <dbReference type="NCBI Taxonomy" id="1448309"/>
    <lineage>
        <taxon>Eukaryota</taxon>
        <taxon>Fungi</taxon>
        <taxon>Dikarya</taxon>
        <taxon>Basidiomycota</taxon>
        <taxon>Agaricomycotina</taxon>
        <taxon>Agaricomycetes</taxon>
        <taxon>Cantharellales</taxon>
        <taxon>Hydnaceae</taxon>
        <taxon>Hydnum</taxon>
    </lineage>
</organism>
<evidence type="ECO:0000313" key="2">
    <source>
        <dbReference type="Proteomes" id="UP000886523"/>
    </source>
</evidence>
<reference evidence="1" key="1">
    <citation type="journal article" date="2020" name="Nat. Commun.">
        <title>Large-scale genome sequencing of mycorrhizal fungi provides insights into the early evolution of symbiotic traits.</title>
        <authorList>
            <person name="Miyauchi S."/>
            <person name="Kiss E."/>
            <person name="Kuo A."/>
            <person name="Drula E."/>
            <person name="Kohler A."/>
            <person name="Sanchez-Garcia M."/>
            <person name="Morin E."/>
            <person name="Andreopoulos B."/>
            <person name="Barry K.W."/>
            <person name="Bonito G."/>
            <person name="Buee M."/>
            <person name="Carver A."/>
            <person name="Chen C."/>
            <person name="Cichocki N."/>
            <person name="Clum A."/>
            <person name="Culley D."/>
            <person name="Crous P.W."/>
            <person name="Fauchery L."/>
            <person name="Girlanda M."/>
            <person name="Hayes R.D."/>
            <person name="Keri Z."/>
            <person name="LaButti K."/>
            <person name="Lipzen A."/>
            <person name="Lombard V."/>
            <person name="Magnuson J."/>
            <person name="Maillard F."/>
            <person name="Murat C."/>
            <person name="Nolan M."/>
            <person name="Ohm R.A."/>
            <person name="Pangilinan J."/>
            <person name="Pereira M.F."/>
            <person name="Perotto S."/>
            <person name="Peter M."/>
            <person name="Pfister S."/>
            <person name="Riley R."/>
            <person name="Sitrit Y."/>
            <person name="Stielow J.B."/>
            <person name="Szollosi G."/>
            <person name="Zifcakova L."/>
            <person name="Stursova M."/>
            <person name="Spatafora J.W."/>
            <person name="Tedersoo L."/>
            <person name="Vaario L.M."/>
            <person name="Yamada A."/>
            <person name="Yan M."/>
            <person name="Wang P."/>
            <person name="Xu J."/>
            <person name="Bruns T."/>
            <person name="Baldrian P."/>
            <person name="Vilgalys R."/>
            <person name="Dunand C."/>
            <person name="Henrissat B."/>
            <person name="Grigoriev I.V."/>
            <person name="Hibbett D."/>
            <person name="Nagy L.G."/>
            <person name="Martin F.M."/>
        </authorList>
    </citation>
    <scope>NUCLEOTIDE SEQUENCE</scope>
    <source>
        <strain evidence="1">UP504</strain>
    </source>
</reference>
<evidence type="ECO:0000313" key="1">
    <source>
        <dbReference type="EMBL" id="KAF9516415.1"/>
    </source>
</evidence>
<protein>
    <submittedName>
        <fullName evidence="1">Uncharacterized protein</fullName>
    </submittedName>
</protein>
<comment type="caution">
    <text evidence="1">The sequence shown here is derived from an EMBL/GenBank/DDBJ whole genome shotgun (WGS) entry which is preliminary data.</text>
</comment>
<dbReference type="AlphaFoldDB" id="A0A9P6DZW8"/>
<keyword evidence="2" id="KW-1185">Reference proteome</keyword>
<dbReference type="Proteomes" id="UP000886523">
    <property type="component" value="Unassembled WGS sequence"/>
</dbReference>
<name>A0A9P6DZW8_9AGAM</name>
<proteinExistence type="predicted"/>
<accession>A0A9P6DZW8</accession>
<dbReference type="EMBL" id="MU128939">
    <property type="protein sequence ID" value="KAF9516415.1"/>
    <property type="molecule type" value="Genomic_DNA"/>
</dbReference>